<dbReference type="Gene3D" id="1.20.940.10">
    <property type="entry name" value="Functional domain of the splicing factor Prp18"/>
    <property type="match status" value="1"/>
</dbReference>
<dbReference type="Pfam" id="PF08799">
    <property type="entry name" value="PRP4"/>
    <property type="match status" value="1"/>
</dbReference>
<keyword evidence="11" id="KW-1185">Reference proteome</keyword>
<keyword evidence="6" id="KW-0508">mRNA splicing</keyword>
<dbReference type="PANTHER" id="PTHR13007">
    <property type="entry name" value="PRE-MRNA SPLICING FACTOR-RELATED"/>
    <property type="match status" value="1"/>
</dbReference>
<dbReference type="SMART" id="SM00500">
    <property type="entry name" value="SFM"/>
    <property type="match status" value="1"/>
</dbReference>
<evidence type="ECO:0000256" key="5">
    <source>
        <dbReference type="ARBA" id="ARBA00022728"/>
    </source>
</evidence>
<sequence length="508" mass="56751">MPARVVLARTLSELASREDAPGTDLETKLRRAAAEVFQRHGDSAVDEDLMEAVACQACEVLEAYEGNGGRSSQDITEALVQALAPLLEEASCGVLDVVSSLLRVAEPTEPVKELPTQLLLPASRAVRPTSAHKAAKPASGRAEAAYRKRGDVERERATEYLLEHAEEAKHQQEADAARAREAVDFRRWPQGAAKEDGLGAPPPAVGEAANSDSDEEEDEITRKDREMTKRRLRELGQPATFFAETDAQRWRRLQSCELSRDQDVLADGSTNVMQILDRRQQREREAAGGIRQGLDIVDAEDAEFATIEGTVMRHEPNDQDSDSEDDGPKLTAILGSEPDERDKEQEEAQRKLDAAAHAVMSWIRSMLRAWEAQLTERAATEEKQQPFKSEKAQYRQSKQYLKPLRRALRDGEVDAGVTFSLAEIAEHCGNRSYRAAKEAYMRLAIGNHPWPMGVTFVTFHDRANRHKIGEGAQAHVLDDETTRKYVQMVKRLVTFAERRWPIDPTKAE</sequence>
<dbReference type="OrthoDB" id="10261918at2759"/>
<feature type="region of interest" description="Disordered" evidence="8">
    <location>
        <begin position="192"/>
        <end position="232"/>
    </location>
</feature>
<comment type="subcellular location">
    <subcellularLocation>
        <location evidence="1">Nucleus</location>
    </subcellularLocation>
</comment>
<dbReference type="GO" id="GO:0046540">
    <property type="term" value="C:U4/U6 x U5 tri-snRNP complex"/>
    <property type="evidence" value="ECO:0007669"/>
    <property type="project" value="TreeGrafter"/>
</dbReference>
<feature type="region of interest" description="Disordered" evidence="8">
    <location>
        <begin position="309"/>
        <end position="349"/>
    </location>
</feature>
<dbReference type="GO" id="GO:0005682">
    <property type="term" value="C:U5 snRNP"/>
    <property type="evidence" value="ECO:0007669"/>
    <property type="project" value="TreeGrafter"/>
</dbReference>
<dbReference type="Proteomes" id="UP000604046">
    <property type="component" value="Unassembled WGS sequence"/>
</dbReference>
<dbReference type="SUPFAM" id="SSF158230">
    <property type="entry name" value="PRP4-like"/>
    <property type="match status" value="1"/>
</dbReference>
<dbReference type="InterPro" id="IPR036285">
    <property type="entry name" value="PRP4-like_sf"/>
</dbReference>
<feature type="compositionally biased region" description="Basic and acidic residues" evidence="8">
    <location>
        <begin position="338"/>
        <end position="349"/>
    </location>
</feature>
<evidence type="ECO:0000256" key="8">
    <source>
        <dbReference type="SAM" id="MobiDB-lite"/>
    </source>
</evidence>
<evidence type="ECO:0000256" key="6">
    <source>
        <dbReference type="ARBA" id="ARBA00023187"/>
    </source>
</evidence>
<organism evidence="10 11">
    <name type="scientific">Symbiodinium natans</name>
    <dbReference type="NCBI Taxonomy" id="878477"/>
    <lineage>
        <taxon>Eukaryota</taxon>
        <taxon>Sar</taxon>
        <taxon>Alveolata</taxon>
        <taxon>Dinophyceae</taxon>
        <taxon>Suessiales</taxon>
        <taxon>Symbiodiniaceae</taxon>
        <taxon>Symbiodinium</taxon>
    </lineage>
</organism>
<dbReference type="Gene3D" id="4.10.280.110">
    <property type="entry name" value="Pre-mRNA processing factor 4 domain"/>
    <property type="match status" value="1"/>
</dbReference>
<evidence type="ECO:0000313" key="10">
    <source>
        <dbReference type="EMBL" id="CAE7579035.1"/>
    </source>
</evidence>
<evidence type="ECO:0000259" key="9">
    <source>
        <dbReference type="SMART" id="SM00500"/>
    </source>
</evidence>
<dbReference type="AlphaFoldDB" id="A0A812UUK7"/>
<comment type="similarity">
    <text evidence="2">Belongs to the PRP18 family.</text>
</comment>
<name>A0A812UUK7_9DINO</name>
<dbReference type="GO" id="GO:0000350">
    <property type="term" value="P:generation of catalytic spliceosome for second transesterification step"/>
    <property type="evidence" value="ECO:0007669"/>
    <property type="project" value="TreeGrafter"/>
</dbReference>
<evidence type="ECO:0000256" key="3">
    <source>
        <dbReference type="ARBA" id="ARBA00018242"/>
    </source>
</evidence>
<keyword evidence="5" id="KW-0747">Spliceosome</keyword>
<evidence type="ECO:0000256" key="7">
    <source>
        <dbReference type="ARBA" id="ARBA00023242"/>
    </source>
</evidence>
<evidence type="ECO:0000256" key="1">
    <source>
        <dbReference type="ARBA" id="ARBA00004123"/>
    </source>
</evidence>
<evidence type="ECO:0000256" key="4">
    <source>
        <dbReference type="ARBA" id="ARBA00022664"/>
    </source>
</evidence>
<dbReference type="InterPro" id="IPR039979">
    <property type="entry name" value="PRPF18"/>
</dbReference>
<dbReference type="Pfam" id="PF02840">
    <property type="entry name" value="Prp18"/>
    <property type="match status" value="1"/>
</dbReference>
<dbReference type="GO" id="GO:0071021">
    <property type="term" value="C:U2-type post-spliceosomal complex"/>
    <property type="evidence" value="ECO:0007669"/>
    <property type="project" value="TreeGrafter"/>
</dbReference>
<keyword evidence="7" id="KW-0539">Nucleus</keyword>
<proteinExistence type="inferred from homology"/>
<dbReference type="EMBL" id="CAJNDS010002737">
    <property type="protein sequence ID" value="CAE7579035.1"/>
    <property type="molecule type" value="Genomic_DNA"/>
</dbReference>
<keyword evidence="4" id="KW-0507">mRNA processing</keyword>
<dbReference type="SUPFAM" id="SSF47938">
    <property type="entry name" value="Functional domain of the splicing factor Prp18"/>
    <property type="match status" value="1"/>
</dbReference>
<reference evidence="10" key="1">
    <citation type="submission" date="2021-02" db="EMBL/GenBank/DDBJ databases">
        <authorList>
            <person name="Dougan E. K."/>
            <person name="Rhodes N."/>
            <person name="Thang M."/>
            <person name="Chan C."/>
        </authorList>
    </citation>
    <scope>NUCLEOTIDE SEQUENCE</scope>
</reference>
<dbReference type="InterPro" id="IPR004098">
    <property type="entry name" value="Prp18"/>
</dbReference>
<accession>A0A812UUK7</accession>
<evidence type="ECO:0000256" key="2">
    <source>
        <dbReference type="ARBA" id="ARBA00008137"/>
    </source>
</evidence>
<feature type="compositionally biased region" description="Basic and acidic residues" evidence="8">
    <location>
        <begin position="220"/>
        <end position="229"/>
    </location>
</feature>
<comment type="caution">
    <text evidence="10">The sequence shown here is derived from an EMBL/GenBank/DDBJ whole genome shotgun (WGS) entry which is preliminary data.</text>
</comment>
<dbReference type="InterPro" id="IPR014906">
    <property type="entry name" value="PRP4-like"/>
</dbReference>
<feature type="domain" description="Pre-mRNA processing factor 4 (PRP4)-like" evidence="9">
    <location>
        <begin position="223"/>
        <end position="275"/>
    </location>
</feature>
<gene>
    <name evidence="10" type="primary">prpf18</name>
    <name evidence="10" type="ORF">SNAT2548_LOCUS33037</name>
</gene>
<evidence type="ECO:0000313" key="11">
    <source>
        <dbReference type="Proteomes" id="UP000604046"/>
    </source>
</evidence>
<feature type="region of interest" description="Disordered" evidence="8">
    <location>
        <begin position="128"/>
        <end position="150"/>
    </location>
</feature>
<protein>
    <recommendedName>
        <fullName evidence="3">Pre-mRNA-splicing factor 18</fullName>
    </recommendedName>
</protein>
<dbReference type="PANTHER" id="PTHR13007:SF19">
    <property type="entry name" value="PRE-MRNA-SPLICING FACTOR 18"/>
    <property type="match status" value="1"/>
</dbReference>